<dbReference type="EMBL" id="AOIA01000162">
    <property type="protein sequence ID" value="ELY51587.1"/>
    <property type="molecule type" value="Genomic_DNA"/>
</dbReference>
<dbReference type="GO" id="GO:0004555">
    <property type="term" value="F:alpha,alpha-trehalase activity"/>
    <property type="evidence" value="ECO:0007669"/>
    <property type="project" value="InterPro"/>
</dbReference>
<dbReference type="RefSeq" id="WP_008427045.1">
    <property type="nucleotide sequence ID" value="NZ_AOIA01000162.1"/>
</dbReference>
<dbReference type="NCBIfam" id="NF009773">
    <property type="entry name" value="PRK13270.1"/>
    <property type="match status" value="1"/>
</dbReference>
<evidence type="ECO:0000256" key="1">
    <source>
        <dbReference type="ARBA" id="ARBA00022801"/>
    </source>
</evidence>
<protein>
    <submittedName>
        <fullName evidence="3">Trehalase</fullName>
    </submittedName>
</protein>
<proteinExistence type="predicted"/>
<dbReference type="SUPFAM" id="SSF48208">
    <property type="entry name" value="Six-hairpin glycosidases"/>
    <property type="match status" value="1"/>
</dbReference>
<dbReference type="STRING" id="1227498.C492_20950"/>
<gene>
    <name evidence="3" type="ORF">C492_20950</name>
</gene>
<dbReference type="PROSITE" id="PS00928">
    <property type="entry name" value="TREHALASE_2"/>
    <property type="match status" value="1"/>
</dbReference>
<comment type="caution">
    <text evidence="3">The sequence shown here is derived from an EMBL/GenBank/DDBJ whole genome shotgun (WGS) entry which is preliminary data.</text>
</comment>
<dbReference type="Proteomes" id="UP000011531">
    <property type="component" value="Unassembled WGS sequence"/>
</dbReference>
<dbReference type="OrthoDB" id="197041at2157"/>
<keyword evidence="4" id="KW-1185">Reference proteome</keyword>
<keyword evidence="2" id="KW-0326">Glycosidase</keyword>
<dbReference type="GO" id="GO:0005993">
    <property type="term" value="P:trehalose catabolic process"/>
    <property type="evidence" value="ECO:0007669"/>
    <property type="project" value="TreeGrafter"/>
</dbReference>
<evidence type="ECO:0000313" key="3">
    <source>
        <dbReference type="EMBL" id="ELY51587.1"/>
    </source>
</evidence>
<dbReference type="PROSITE" id="PS00927">
    <property type="entry name" value="TREHALASE_1"/>
    <property type="match status" value="1"/>
</dbReference>
<dbReference type="InterPro" id="IPR008928">
    <property type="entry name" value="6-hairpin_glycosidase_sf"/>
</dbReference>
<keyword evidence="1" id="KW-0378">Hydrolase</keyword>
<evidence type="ECO:0000313" key="4">
    <source>
        <dbReference type="Proteomes" id="UP000011531"/>
    </source>
</evidence>
<dbReference type="InterPro" id="IPR012341">
    <property type="entry name" value="6hp_glycosidase-like_sf"/>
</dbReference>
<dbReference type="InterPro" id="IPR001661">
    <property type="entry name" value="Glyco_hydro_37"/>
</dbReference>
<sequence length="498" mass="56459">MGSLSSYPQLAGELFETVQLSRTLEDSKTFVDAIPEDESDAIRERFERRRGEPDFDLEAFLSDAFALPEDPVTAADPSRLSMERYIDELWEHLIREPAEGAEGSTLLSVPGRYVVPGGRFRESYYWDTYFTATGLAVTGRLDLIDELAENYAALIERYGCVPNGNRLYYSSRSNPPMFCHLLDILESERGFEAVRPYLPALRREYEFWMDGRNDVAEDDRAVRRVVHTDDGPLNRYWDDRSAPREESYREDVALAETTDRPDRELYRDVRAACESGWDFSSRWLAGDELATIRTTELLPVDLNALCYGLERTLSRWERTRGNPDAADRYARAAGRRRRAIDARCWDDDAGFYFDYCWTEGRRTDSWSLAGAVPLFCGLATDDQAAAVAAHLEERFLHPGGLVTTLTESGEQWDYPNGWAPLHWMAVVGLHQYGYDELAETIAGRWLDLNREVFDRSGLMLEKYDVAGGSGAGGGGEYPLQFGFGWTNGVALALPALFY</sequence>
<reference evidence="3 4" key="1">
    <citation type="journal article" date="2014" name="PLoS Genet.">
        <title>Phylogenetically driven sequencing of extremely halophilic archaea reveals strategies for static and dynamic osmo-response.</title>
        <authorList>
            <person name="Becker E.A."/>
            <person name="Seitzer P.M."/>
            <person name="Tritt A."/>
            <person name="Larsen D."/>
            <person name="Krusor M."/>
            <person name="Yao A.I."/>
            <person name="Wu D."/>
            <person name="Madern D."/>
            <person name="Eisen J.A."/>
            <person name="Darling A.E."/>
            <person name="Facciotti M.T."/>
        </authorList>
    </citation>
    <scope>NUCLEOTIDE SEQUENCE [LARGE SCALE GENOMIC DNA]</scope>
    <source>
        <strain evidence="3 4">DSM 18795</strain>
    </source>
</reference>
<dbReference type="PRINTS" id="PR00744">
    <property type="entry name" value="GLHYDRLASE37"/>
</dbReference>
<dbReference type="Gene3D" id="1.50.10.10">
    <property type="match status" value="1"/>
</dbReference>
<dbReference type="Pfam" id="PF01204">
    <property type="entry name" value="Trehalase"/>
    <property type="match status" value="1"/>
</dbReference>
<accession>L9WQC5</accession>
<evidence type="ECO:0000256" key="2">
    <source>
        <dbReference type="ARBA" id="ARBA00023295"/>
    </source>
</evidence>
<name>L9WQC5_9EURY</name>
<dbReference type="PANTHER" id="PTHR23403">
    <property type="entry name" value="TREHALASE"/>
    <property type="match status" value="1"/>
</dbReference>
<dbReference type="AlphaFoldDB" id="L9WQC5"/>
<dbReference type="PANTHER" id="PTHR23403:SF1">
    <property type="entry name" value="TREHALASE"/>
    <property type="match status" value="1"/>
</dbReference>
<organism evidence="3 4">
    <name type="scientific">Natronococcus jeotgali DSM 18795</name>
    <dbReference type="NCBI Taxonomy" id="1227498"/>
    <lineage>
        <taxon>Archaea</taxon>
        <taxon>Methanobacteriati</taxon>
        <taxon>Methanobacteriota</taxon>
        <taxon>Stenosarchaea group</taxon>
        <taxon>Halobacteria</taxon>
        <taxon>Halobacteriales</taxon>
        <taxon>Natrialbaceae</taxon>
        <taxon>Natronococcus</taxon>
    </lineage>
</organism>
<dbReference type="InterPro" id="IPR018232">
    <property type="entry name" value="Glyco_hydro_37_CS"/>
</dbReference>